<keyword evidence="2" id="KW-1185">Reference proteome</keyword>
<proteinExistence type="predicted"/>
<comment type="caution">
    <text evidence="1">The sequence shown here is derived from an EMBL/GenBank/DDBJ whole genome shotgun (WGS) entry which is preliminary data.</text>
</comment>
<name>A0ABV4G5E1_9BRAD</name>
<protein>
    <submittedName>
        <fullName evidence="1">Uncharacterized protein</fullName>
    </submittedName>
</protein>
<sequence>MAIAFAVGVLALVEIAARHDGVADQLRAAFDLAGGEHHARLCGLELGVGLVDLGGVRRRIDLEQHVASLHQRAFGEVGRKDRTGDTRAELDAVDGFQPAGEVVPQRGLPRLDHGDGDGHRLFSRGGRCGCLGGTKIVAGRNRTGYGEGAHDGDAAKKAAETAGVGGMLGGGHLRAPDM</sequence>
<evidence type="ECO:0000313" key="2">
    <source>
        <dbReference type="Proteomes" id="UP001565369"/>
    </source>
</evidence>
<evidence type="ECO:0000313" key="1">
    <source>
        <dbReference type="EMBL" id="MEY9458600.1"/>
    </source>
</evidence>
<gene>
    <name evidence="1" type="ORF">ABIG07_007548</name>
</gene>
<accession>A0ABV4G5E1</accession>
<reference evidence="1 2" key="1">
    <citation type="submission" date="2024-07" db="EMBL/GenBank/DDBJ databases">
        <title>Genomic Encyclopedia of Type Strains, Phase V (KMG-V): Genome sequencing to study the core and pangenomes of soil and plant-associated prokaryotes.</title>
        <authorList>
            <person name="Whitman W."/>
        </authorList>
    </citation>
    <scope>NUCLEOTIDE SEQUENCE [LARGE SCALE GENOMIC DNA]</scope>
    <source>
        <strain evidence="1 2">USDA 152</strain>
    </source>
</reference>
<dbReference type="Proteomes" id="UP001565369">
    <property type="component" value="Unassembled WGS sequence"/>
</dbReference>
<organism evidence="1 2">
    <name type="scientific">Bradyrhizobium ottawaense</name>
    <dbReference type="NCBI Taxonomy" id="931866"/>
    <lineage>
        <taxon>Bacteria</taxon>
        <taxon>Pseudomonadati</taxon>
        <taxon>Pseudomonadota</taxon>
        <taxon>Alphaproteobacteria</taxon>
        <taxon>Hyphomicrobiales</taxon>
        <taxon>Nitrobacteraceae</taxon>
        <taxon>Bradyrhizobium</taxon>
    </lineage>
</organism>
<dbReference type="EMBL" id="JBGBZJ010000003">
    <property type="protein sequence ID" value="MEY9458600.1"/>
    <property type="molecule type" value="Genomic_DNA"/>
</dbReference>